<dbReference type="EMBL" id="LCHM01000073">
    <property type="protein sequence ID" value="KKT34496.1"/>
    <property type="molecule type" value="Genomic_DNA"/>
</dbReference>
<accession>A0A0G1GHS1</accession>
<gene>
    <name evidence="1" type="ORF">UW22_C0073G0006</name>
</gene>
<dbReference type="AlphaFoldDB" id="A0A0G1GHS1"/>
<name>A0A0G1GHS1_9BACT</name>
<dbReference type="InterPro" id="IPR022148">
    <property type="entry name" value="CopG_antitoxin"/>
</dbReference>
<dbReference type="Pfam" id="PF12441">
    <property type="entry name" value="CopG_antitoxin"/>
    <property type="match status" value="1"/>
</dbReference>
<organism evidence="1 2">
    <name type="scientific">Candidatus Gottesmanbacteria bacterium GW2011_GWB1_44_11c</name>
    <dbReference type="NCBI Taxonomy" id="1618447"/>
    <lineage>
        <taxon>Bacteria</taxon>
        <taxon>Candidatus Gottesmaniibacteriota</taxon>
    </lineage>
</organism>
<evidence type="ECO:0008006" key="3">
    <source>
        <dbReference type="Google" id="ProtNLM"/>
    </source>
</evidence>
<comment type="caution">
    <text evidence="1">The sequence shown here is derived from an EMBL/GenBank/DDBJ whole genome shotgun (WGS) entry which is preliminary data.</text>
</comment>
<dbReference type="Proteomes" id="UP000034617">
    <property type="component" value="Unassembled WGS sequence"/>
</dbReference>
<evidence type="ECO:0000313" key="1">
    <source>
        <dbReference type="EMBL" id="KKT34496.1"/>
    </source>
</evidence>
<reference evidence="1 2" key="1">
    <citation type="journal article" date="2015" name="Nature">
        <title>rRNA introns, odd ribosomes, and small enigmatic genomes across a large radiation of phyla.</title>
        <authorList>
            <person name="Brown C.T."/>
            <person name="Hug L.A."/>
            <person name="Thomas B.C."/>
            <person name="Sharon I."/>
            <person name="Castelle C.J."/>
            <person name="Singh A."/>
            <person name="Wilkins M.J."/>
            <person name="Williams K.H."/>
            <person name="Banfield J.F."/>
        </authorList>
    </citation>
    <scope>NUCLEOTIDE SEQUENCE [LARGE SCALE GENOMIC DNA]</scope>
</reference>
<proteinExistence type="predicted"/>
<sequence length="87" mass="10134">MKKQLNIPSFKNEDAERKFWSKTDLSDYFQPDDFETAVFPNLKPTSQAISIRIPSYLLARVKEEANSLMIPYQSLIKSYIQKGLMTK</sequence>
<evidence type="ECO:0000313" key="2">
    <source>
        <dbReference type="Proteomes" id="UP000034617"/>
    </source>
</evidence>
<protein>
    <recommendedName>
        <fullName evidence="3">Helix-turn-helix protein, CopG family</fullName>
    </recommendedName>
</protein>